<sequence length="259" mass="25789">ADFNTISRSYSLAAVSASSYAGGLVGQEGGLLSQSYAGGSVSGEQYVGGLVGLSNAAATISDAYASGAVTGTGSGVDVGGLVGYNSGTITRTYATGAVTGSLVVGGLVGHNEGSIANSFWDTTTTGMSQGYGSNSGTFNAAGLTTAQLQNLSSYSSTYAGWDFQNVWAPPNQVGQNNGATVAHYPELYAFLTVLTIAPNAVTRNYGDANPALTATYYGNLKPGDSFASLASLFTSAGQFSNVGDYAITASGAAVTSPSG</sequence>
<name>X1IDI2_9ZZZZ</name>
<feature type="domain" description="GLUG" evidence="1">
    <location>
        <begin position="44"/>
        <end position="70"/>
    </location>
</feature>
<evidence type="ECO:0008006" key="4">
    <source>
        <dbReference type="Google" id="ProtNLM"/>
    </source>
</evidence>
<organism evidence="3">
    <name type="scientific">marine sediment metagenome</name>
    <dbReference type="NCBI Taxonomy" id="412755"/>
    <lineage>
        <taxon>unclassified sequences</taxon>
        <taxon>metagenomes</taxon>
        <taxon>ecological metagenomes</taxon>
    </lineage>
</organism>
<dbReference type="AlphaFoldDB" id="X1IDI2"/>
<reference evidence="3" key="1">
    <citation type="journal article" date="2014" name="Front. Microbiol.">
        <title>High frequency of phylogenetically diverse reductive dehalogenase-homologous genes in deep subseafloor sedimentary metagenomes.</title>
        <authorList>
            <person name="Kawai M."/>
            <person name="Futagami T."/>
            <person name="Toyoda A."/>
            <person name="Takaki Y."/>
            <person name="Nishi S."/>
            <person name="Hori S."/>
            <person name="Arai W."/>
            <person name="Tsubouchi T."/>
            <person name="Morono Y."/>
            <person name="Uchiyama I."/>
            <person name="Ito T."/>
            <person name="Fujiyama A."/>
            <person name="Inagaki F."/>
            <person name="Takami H."/>
        </authorList>
    </citation>
    <scope>NUCLEOTIDE SEQUENCE</scope>
    <source>
        <strain evidence="3">Expedition CK06-06</strain>
    </source>
</reference>
<evidence type="ECO:0000259" key="1">
    <source>
        <dbReference type="Pfam" id="PF07581"/>
    </source>
</evidence>
<dbReference type="InterPro" id="IPR011493">
    <property type="entry name" value="GLUG"/>
</dbReference>
<dbReference type="InterPro" id="IPR041286">
    <property type="entry name" value="MBG_2"/>
</dbReference>
<evidence type="ECO:0000313" key="3">
    <source>
        <dbReference type="EMBL" id="GAH67335.1"/>
    </source>
</evidence>
<dbReference type="Pfam" id="PF18676">
    <property type="entry name" value="MBG_2"/>
    <property type="match status" value="1"/>
</dbReference>
<protein>
    <recommendedName>
        <fullName evidence="4">GLUG domain-containing protein</fullName>
    </recommendedName>
</protein>
<feature type="non-terminal residue" evidence="3">
    <location>
        <position position="259"/>
    </location>
</feature>
<dbReference type="EMBL" id="BARU01033426">
    <property type="protein sequence ID" value="GAH67335.1"/>
    <property type="molecule type" value="Genomic_DNA"/>
</dbReference>
<evidence type="ECO:0000259" key="2">
    <source>
        <dbReference type="Pfam" id="PF18676"/>
    </source>
</evidence>
<dbReference type="Pfam" id="PF07581">
    <property type="entry name" value="Glug"/>
    <property type="match status" value="1"/>
</dbReference>
<feature type="domain" description="MBG" evidence="2">
    <location>
        <begin position="194"/>
        <end position="253"/>
    </location>
</feature>
<accession>X1IDI2</accession>
<comment type="caution">
    <text evidence="3">The sequence shown here is derived from an EMBL/GenBank/DDBJ whole genome shotgun (WGS) entry which is preliminary data.</text>
</comment>
<proteinExistence type="predicted"/>
<dbReference type="Gene3D" id="2.160.20.110">
    <property type="match status" value="1"/>
</dbReference>
<gene>
    <name evidence="3" type="ORF">S03H2_52613</name>
</gene>
<feature type="non-terminal residue" evidence="3">
    <location>
        <position position="1"/>
    </location>
</feature>